<dbReference type="SUPFAM" id="SSF53623">
    <property type="entry name" value="MurD-like peptide ligases, catalytic domain"/>
    <property type="match status" value="1"/>
</dbReference>
<dbReference type="PROSITE" id="PS01011">
    <property type="entry name" value="FOLYLPOLYGLU_SYNT_1"/>
    <property type="match status" value="1"/>
</dbReference>
<feature type="domain" description="Mur ligase central" evidence="15">
    <location>
        <begin position="102"/>
        <end position="306"/>
    </location>
</feature>
<dbReference type="InterPro" id="IPR036565">
    <property type="entry name" value="Mur-like_cat_sf"/>
</dbReference>
<evidence type="ECO:0000256" key="5">
    <source>
        <dbReference type="ARBA" id="ARBA00022741"/>
    </source>
</evidence>
<proteinExistence type="inferred from homology"/>
<dbReference type="InterPro" id="IPR036615">
    <property type="entry name" value="Mur_ligase_C_dom_sf"/>
</dbReference>
<feature type="binding site" evidence="11">
    <location>
        <begin position="146"/>
        <end position="147"/>
    </location>
    <ligand>
        <name>UDP-N-acetyl-alpha-D-muramoyl-L-alanyl-D-glutamate</name>
        <dbReference type="ChEBI" id="CHEBI:83900"/>
    </ligand>
</feature>
<dbReference type="HAMAP" id="MF_00208">
    <property type="entry name" value="MurE"/>
    <property type="match status" value="1"/>
</dbReference>
<comment type="caution">
    <text evidence="11">Lacks conserved residue(s) required for the propagation of feature annotation.</text>
</comment>
<evidence type="ECO:0000256" key="12">
    <source>
        <dbReference type="RuleBase" id="RU004135"/>
    </source>
</evidence>
<dbReference type="PANTHER" id="PTHR23135:SF4">
    <property type="entry name" value="UDP-N-ACETYLMURAMOYL-L-ALANYL-D-GLUTAMATE--2,6-DIAMINOPIMELATE LIGASE MURE HOMOLOG, CHLOROPLASTIC"/>
    <property type="match status" value="1"/>
</dbReference>
<dbReference type="InterPro" id="IPR000713">
    <property type="entry name" value="Mur_ligase_N"/>
</dbReference>
<keyword evidence="7 11" id="KW-0133">Cell shape</keyword>
<dbReference type="GO" id="GO:0005524">
    <property type="term" value="F:ATP binding"/>
    <property type="evidence" value="ECO:0007669"/>
    <property type="project" value="UniProtKB-UniRule"/>
</dbReference>
<comment type="pathway">
    <text evidence="11 12">Cell wall biogenesis; peptidoglycan biosynthesis.</text>
</comment>
<dbReference type="GO" id="GO:0008765">
    <property type="term" value="F:UDP-N-acetylmuramoylalanyl-D-glutamate-2,6-diaminopimelate ligase activity"/>
    <property type="evidence" value="ECO:0007669"/>
    <property type="project" value="UniProtKB-UniRule"/>
</dbReference>
<name>A0A846QHT3_9BACT</name>
<evidence type="ECO:0000256" key="2">
    <source>
        <dbReference type="ARBA" id="ARBA00022490"/>
    </source>
</evidence>
<dbReference type="PANTHER" id="PTHR23135">
    <property type="entry name" value="MUR LIGASE FAMILY MEMBER"/>
    <property type="match status" value="1"/>
</dbReference>
<evidence type="ECO:0000313" key="17">
    <source>
        <dbReference type="Proteomes" id="UP000580856"/>
    </source>
</evidence>
<dbReference type="SUPFAM" id="SSF63418">
    <property type="entry name" value="MurE/MurF N-terminal domain"/>
    <property type="match status" value="1"/>
</dbReference>
<feature type="short sequence motif" description="Meso-diaminopimelate recognition motif" evidence="11">
    <location>
        <begin position="401"/>
        <end position="404"/>
    </location>
</feature>
<dbReference type="InterPro" id="IPR018109">
    <property type="entry name" value="Folylpolyglutamate_synth_CS"/>
</dbReference>
<dbReference type="Pfam" id="PF01225">
    <property type="entry name" value="Mur_ligase"/>
    <property type="match status" value="1"/>
</dbReference>
<dbReference type="AlphaFoldDB" id="A0A846QHT3"/>
<organism evidence="16 17">
    <name type="scientific">Desulfobaculum xiamenense</name>
    <dbReference type="NCBI Taxonomy" id="995050"/>
    <lineage>
        <taxon>Bacteria</taxon>
        <taxon>Pseudomonadati</taxon>
        <taxon>Thermodesulfobacteriota</taxon>
        <taxon>Desulfovibrionia</taxon>
        <taxon>Desulfovibrionales</taxon>
        <taxon>Desulfovibrionaceae</taxon>
        <taxon>Desulfobaculum</taxon>
    </lineage>
</organism>
<keyword evidence="17" id="KW-1185">Reference proteome</keyword>
<evidence type="ECO:0000256" key="6">
    <source>
        <dbReference type="ARBA" id="ARBA00022840"/>
    </source>
</evidence>
<dbReference type="InterPro" id="IPR013221">
    <property type="entry name" value="Mur_ligase_cen"/>
</dbReference>
<feature type="binding site" evidence="11">
    <location>
        <begin position="104"/>
        <end position="110"/>
    </location>
    <ligand>
        <name>ATP</name>
        <dbReference type="ChEBI" id="CHEBI:30616"/>
    </ligand>
</feature>
<dbReference type="GO" id="GO:0008360">
    <property type="term" value="P:regulation of cell shape"/>
    <property type="evidence" value="ECO:0007669"/>
    <property type="project" value="UniProtKB-KW"/>
</dbReference>
<evidence type="ECO:0000313" key="16">
    <source>
        <dbReference type="EMBL" id="NJB67761.1"/>
    </source>
</evidence>
<keyword evidence="9 11" id="KW-0131">Cell cycle</keyword>
<evidence type="ECO:0000256" key="3">
    <source>
        <dbReference type="ARBA" id="ARBA00022598"/>
    </source>
</evidence>
<dbReference type="Gene3D" id="3.40.1390.10">
    <property type="entry name" value="MurE/MurF, N-terminal domain"/>
    <property type="match status" value="1"/>
</dbReference>
<evidence type="ECO:0000256" key="9">
    <source>
        <dbReference type="ARBA" id="ARBA00023306"/>
    </source>
</evidence>
<evidence type="ECO:0000259" key="14">
    <source>
        <dbReference type="Pfam" id="PF02875"/>
    </source>
</evidence>
<dbReference type="GO" id="GO:0009252">
    <property type="term" value="P:peptidoglycan biosynthetic process"/>
    <property type="evidence" value="ECO:0007669"/>
    <property type="project" value="UniProtKB-UniRule"/>
</dbReference>
<dbReference type="GO" id="GO:0071555">
    <property type="term" value="P:cell wall organization"/>
    <property type="evidence" value="ECO:0007669"/>
    <property type="project" value="UniProtKB-KW"/>
</dbReference>
<dbReference type="InterPro" id="IPR005761">
    <property type="entry name" value="UDP-N-AcMur-Glu-dNH2Pim_ligase"/>
</dbReference>
<dbReference type="RefSeq" id="WP_167940789.1">
    <property type="nucleotide sequence ID" value="NZ_JAATJA010000001.1"/>
</dbReference>
<keyword evidence="5 11" id="KW-0547">Nucleotide-binding</keyword>
<dbReference type="Gene3D" id="3.40.1190.10">
    <property type="entry name" value="Mur-like, catalytic domain"/>
    <property type="match status" value="1"/>
</dbReference>
<dbReference type="Gene3D" id="3.90.190.20">
    <property type="entry name" value="Mur ligase, C-terminal domain"/>
    <property type="match status" value="1"/>
</dbReference>
<dbReference type="Proteomes" id="UP000580856">
    <property type="component" value="Unassembled WGS sequence"/>
</dbReference>
<feature type="binding site" evidence="11">
    <location>
        <position position="179"/>
    </location>
    <ligand>
        <name>UDP-N-acetyl-alpha-D-muramoyl-L-alanyl-D-glutamate</name>
        <dbReference type="ChEBI" id="CHEBI:83900"/>
    </ligand>
</feature>
<comment type="subcellular location">
    <subcellularLocation>
        <location evidence="11 12">Cytoplasm</location>
    </subcellularLocation>
</comment>
<dbReference type="NCBIfam" id="TIGR01085">
    <property type="entry name" value="murE"/>
    <property type="match status" value="1"/>
</dbReference>
<dbReference type="NCBIfam" id="NF001126">
    <property type="entry name" value="PRK00139.1-4"/>
    <property type="match status" value="1"/>
</dbReference>
<evidence type="ECO:0000256" key="11">
    <source>
        <dbReference type="HAMAP-Rule" id="MF_00208"/>
    </source>
</evidence>
<evidence type="ECO:0000259" key="13">
    <source>
        <dbReference type="Pfam" id="PF01225"/>
    </source>
</evidence>
<dbReference type="Pfam" id="PF08245">
    <property type="entry name" value="Mur_ligase_M"/>
    <property type="match status" value="1"/>
</dbReference>
<feature type="binding site" evidence="11">
    <location>
        <position position="377"/>
    </location>
    <ligand>
        <name>meso-2,6-diaminopimelate</name>
        <dbReference type="ChEBI" id="CHEBI:57791"/>
    </ligand>
</feature>
<keyword evidence="6 11" id="KW-0067">ATP-binding</keyword>
<dbReference type="GO" id="GO:0004326">
    <property type="term" value="F:tetrahydrofolylpolyglutamate synthase activity"/>
    <property type="evidence" value="ECO:0007669"/>
    <property type="project" value="InterPro"/>
</dbReference>
<accession>A0A846QHT3</accession>
<comment type="caution">
    <text evidence="16">The sequence shown here is derived from an EMBL/GenBank/DDBJ whole genome shotgun (WGS) entry which is preliminary data.</text>
</comment>
<keyword evidence="10 11" id="KW-0961">Cell wall biogenesis/degradation</keyword>
<keyword evidence="11" id="KW-0460">Magnesium</keyword>
<protein>
    <recommendedName>
        <fullName evidence="11">UDP-N-acetylmuramoyl-L-alanyl-D-glutamate--2,6-diaminopimelate ligase</fullName>
        <ecNumber evidence="11">6.3.2.13</ecNumber>
    </recommendedName>
    <alternativeName>
        <fullName evidence="11">Meso-A2pm-adding enzyme</fullName>
    </alternativeName>
    <alternativeName>
        <fullName evidence="11">Meso-diaminopimelate-adding enzyme</fullName>
    </alternativeName>
    <alternativeName>
        <fullName evidence="11">UDP-MurNAc-L-Ala-D-Glu:meso-diaminopimelate ligase</fullName>
    </alternativeName>
    <alternativeName>
        <fullName evidence="11">UDP-MurNAc-tripeptide synthetase</fullName>
    </alternativeName>
    <alternativeName>
        <fullName evidence="11">UDP-N-acetylmuramyl-tripeptide synthetase</fullName>
    </alternativeName>
</protein>
<dbReference type="GO" id="GO:0005737">
    <property type="term" value="C:cytoplasm"/>
    <property type="evidence" value="ECO:0007669"/>
    <property type="project" value="UniProtKB-SubCell"/>
</dbReference>
<keyword evidence="3 11" id="KW-0436">Ligase</keyword>
<keyword evidence="8 11" id="KW-0573">Peptidoglycan synthesis</keyword>
<comment type="catalytic activity">
    <reaction evidence="11">
        <text>UDP-N-acetyl-alpha-D-muramoyl-L-alanyl-D-glutamate + meso-2,6-diaminopimelate + ATP = UDP-N-acetyl-alpha-D-muramoyl-L-alanyl-gamma-D-glutamyl-meso-2,6-diaminopimelate + ADP + phosphate + H(+)</text>
        <dbReference type="Rhea" id="RHEA:23676"/>
        <dbReference type="ChEBI" id="CHEBI:15378"/>
        <dbReference type="ChEBI" id="CHEBI:30616"/>
        <dbReference type="ChEBI" id="CHEBI:43474"/>
        <dbReference type="ChEBI" id="CHEBI:57791"/>
        <dbReference type="ChEBI" id="CHEBI:83900"/>
        <dbReference type="ChEBI" id="CHEBI:83905"/>
        <dbReference type="ChEBI" id="CHEBI:456216"/>
        <dbReference type="EC" id="6.3.2.13"/>
    </reaction>
</comment>
<comment type="cofactor">
    <cofactor evidence="11">
        <name>Mg(2+)</name>
        <dbReference type="ChEBI" id="CHEBI:18420"/>
    </cofactor>
</comment>
<feature type="binding site" evidence="11">
    <location>
        <position position="22"/>
    </location>
    <ligand>
        <name>UDP-N-acetyl-alpha-D-muramoyl-L-alanyl-D-glutamate</name>
        <dbReference type="ChEBI" id="CHEBI:83900"/>
    </ligand>
</feature>
<feature type="domain" description="Mur ligase N-terminal catalytic" evidence="13">
    <location>
        <begin position="18"/>
        <end position="89"/>
    </location>
</feature>
<feature type="binding site" evidence="11">
    <location>
        <position position="452"/>
    </location>
    <ligand>
        <name>meso-2,6-diaminopimelate</name>
        <dbReference type="ChEBI" id="CHEBI:57791"/>
    </ligand>
</feature>
<comment type="similarity">
    <text evidence="1 11">Belongs to the MurCDEF family. MurE subfamily.</text>
</comment>
<dbReference type="GO" id="GO:0051301">
    <property type="term" value="P:cell division"/>
    <property type="evidence" value="ECO:0007669"/>
    <property type="project" value="UniProtKB-KW"/>
</dbReference>
<evidence type="ECO:0000259" key="15">
    <source>
        <dbReference type="Pfam" id="PF08245"/>
    </source>
</evidence>
<evidence type="ECO:0000256" key="7">
    <source>
        <dbReference type="ARBA" id="ARBA00022960"/>
    </source>
</evidence>
<feature type="binding site" evidence="11">
    <location>
        <position position="456"/>
    </location>
    <ligand>
        <name>meso-2,6-diaminopimelate</name>
        <dbReference type="ChEBI" id="CHEBI:57791"/>
    </ligand>
</feature>
<comment type="function">
    <text evidence="11">Catalyzes the addition of meso-diaminopimelic acid to the nucleotide precursor UDP-N-acetylmuramoyl-L-alanyl-D-glutamate (UMAG) in the biosynthesis of bacterial cell-wall peptidoglycan.</text>
</comment>
<dbReference type="NCBIfam" id="NF001124">
    <property type="entry name" value="PRK00139.1-2"/>
    <property type="match status" value="1"/>
</dbReference>
<dbReference type="EC" id="6.3.2.13" evidence="11"/>
<gene>
    <name evidence="11" type="primary">murE</name>
    <name evidence="16" type="ORF">GGQ74_001401</name>
</gene>
<feature type="binding site" evidence="11">
    <location>
        <position position="181"/>
    </location>
    <ligand>
        <name>UDP-N-acetyl-alpha-D-muramoyl-L-alanyl-D-glutamate</name>
        <dbReference type="ChEBI" id="CHEBI:83900"/>
    </ligand>
</feature>
<dbReference type="InterPro" id="IPR035911">
    <property type="entry name" value="MurE/MurF_N"/>
</dbReference>
<evidence type="ECO:0000256" key="1">
    <source>
        <dbReference type="ARBA" id="ARBA00005898"/>
    </source>
</evidence>
<dbReference type="Pfam" id="PF02875">
    <property type="entry name" value="Mur_ligase_C"/>
    <property type="match status" value="1"/>
</dbReference>
<keyword evidence="2 11" id="KW-0963">Cytoplasm</keyword>
<evidence type="ECO:0000256" key="4">
    <source>
        <dbReference type="ARBA" id="ARBA00022618"/>
    </source>
</evidence>
<feature type="domain" description="Mur ligase C-terminal" evidence="14">
    <location>
        <begin position="328"/>
        <end position="454"/>
    </location>
</feature>
<feature type="binding site" evidence="11">
    <location>
        <position position="173"/>
    </location>
    <ligand>
        <name>UDP-N-acetyl-alpha-D-muramoyl-L-alanyl-D-glutamate</name>
        <dbReference type="ChEBI" id="CHEBI:83900"/>
    </ligand>
</feature>
<evidence type="ECO:0000256" key="8">
    <source>
        <dbReference type="ARBA" id="ARBA00022984"/>
    </source>
</evidence>
<feature type="modified residue" description="N6-carboxylysine" evidence="11">
    <location>
        <position position="213"/>
    </location>
</feature>
<keyword evidence="4 11" id="KW-0132">Cell division</keyword>
<dbReference type="GO" id="GO:0000287">
    <property type="term" value="F:magnesium ion binding"/>
    <property type="evidence" value="ECO:0007669"/>
    <property type="project" value="UniProtKB-UniRule"/>
</dbReference>
<dbReference type="InterPro" id="IPR004101">
    <property type="entry name" value="Mur_ligase_C"/>
</dbReference>
<dbReference type="EMBL" id="JAATJA010000001">
    <property type="protein sequence ID" value="NJB67761.1"/>
    <property type="molecule type" value="Genomic_DNA"/>
</dbReference>
<comment type="PTM">
    <text evidence="11">Carboxylation is probably crucial for Mg(2+) binding and, consequently, for the gamma-phosphate positioning of ATP.</text>
</comment>
<feature type="binding site" evidence="11">
    <location>
        <begin position="401"/>
        <end position="404"/>
    </location>
    <ligand>
        <name>meso-2,6-diaminopimelate</name>
        <dbReference type="ChEBI" id="CHEBI:57791"/>
    </ligand>
</feature>
<evidence type="ECO:0000256" key="10">
    <source>
        <dbReference type="ARBA" id="ARBA00023316"/>
    </source>
</evidence>
<reference evidence="16 17" key="1">
    <citation type="submission" date="2020-03" db="EMBL/GenBank/DDBJ databases">
        <title>Genomic Encyclopedia of Type Strains, Phase IV (KMG-IV): sequencing the most valuable type-strain genomes for metagenomic binning, comparative biology and taxonomic classification.</title>
        <authorList>
            <person name="Goeker M."/>
        </authorList>
    </citation>
    <scope>NUCLEOTIDE SEQUENCE [LARGE SCALE GENOMIC DNA]</scope>
    <source>
        <strain evidence="16 17">DSM 24233</strain>
    </source>
</reference>
<dbReference type="UniPathway" id="UPA00219"/>
<dbReference type="SUPFAM" id="SSF53244">
    <property type="entry name" value="MurD-like peptide ligases, peptide-binding domain"/>
    <property type="match status" value="1"/>
</dbReference>
<sequence>MNSTFNELVSAVAAGLMVRSDSRRVRSGEVFVAVPGVGVDGAAFISDALERGAAWVVGLPGTRLPEGANARLVEHENPRVALGELAAAYFKTAEHGQKLVGVTGTNGKTTITYLMEHVLTAAGRKVGVIGTVNYRWPGFVLDASMTTPDCWQLHEIMANMAAAGVDTVVMEVSSHALDQDRVAGLAFDVAVLTNVTQDHLDYHKTMDAYFNAKARLFCDLPRRNKAGIVNVDDAYGRILLERCPQCTGYGLYYPATGGNGGLWGDIVSSSSRGLHLAMKYGDQRWELRSSLIGKHNASNLLAAQGAALALGVKPKELKSLEDFHGVPGRLERIPNAGGLDVFVDYAHTPDALENVLSCVGELDFRRLFVVFGCGGNRDRTKRPLMGEAVARYADVAILTSDNPRNEEPLAIMADVRPGLARCAHVIEDSDRRTAIAAALAEMRKGDVLVIAGKGHETYQEIRGERHPFSDAEVVREILG</sequence>